<dbReference type="OrthoDB" id="9811073at2"/>
<dbReference type="Proteomes" id="UP000298133">
    <property type="component" value="Unassembled WGS sequence"/>
</dbReference>
<dbReference type="PANTHER" id="PTHR11669:SF8">
    <property type="entry name" value="DNA POLYMERASE III SUBUNIT DELTA"/>
    <property type="match status" value="1"/>
</dbReference>
<gene>
    <name evidence="4" type="primary">holB</name>
    <name evidence="4" type="ORF">E3W66_03105</name>
</gene>
<dbReference type="GO" id="GO:0008408">
    <property type="term" value="F:3'-5' exonuclease activity"/>
    <property type="evidence" value="ECO:0007669"/>
    <property type="project" value="InterPro"/>
</dbReference>
<comment type="catalytic activity">
    <reaction evidence="3">
        <text>DNA(n) + a 2'-deoxyribonucleoside 5'-triphosphate = DNA(n+1) + diphosphate</text>
        <dbReference type="Rhea" id="RHEA:22508"/>
        <dbReference type="Rhea" id="RHEA-COMP:17339"/>
        <dbReference type="Rhea" id="RHEA-COMP:17340"/>
        <dbReference type="ChEBI" id="CHEBI:33019"/>
        <dbReference type="ChEBI" id="CHEBI:61560"/>
        <dbReference type="ChEBI" id="CHEBI:173112"/>
        <dbReference type="EC" id="2.7.7.7"/>
    </reaction>
</comment>
<evidence type="ECO:0000256" key="2">
    <source>
        <dbReference type="ARBA" id="ARBA00022932"/>
    </source>
</evidence>
<dbReference type="Pfam" id="PF13177">
    <property type="entry name" value="DNA_pol3_delta2"/>
    <property type="match status" value="1"/>
</dbReference>
<sequence>MKKPPLLPMAEPLPLQLPYPWQESQWQSWDQRRQAQRLAHAVMISGAEGIGKQRLALSMANRLLCLDLHGLYPCGRCKGCQLLASGSHRDLYRLQPEPKSRFIKVDAVRELSGALAQSGQQGGWKVAIIEPAEAMNIAAANALLKTLEEPDGQTLIILLSARPSAVPATVRSRCQKWVMPLPRRSEALPWLQAVANSAECEQQLDAAAGRPLLALQSVSSGELAARQQLHQQLQQVTAQTLSPLRLAEQLSRSGEPALHWFKQLLEQLLRSQSLQPAIDRDTLLALFALRDSTTEALSWLHSGNNPSLQSLWETLLLSWLRLPPLQYSAPFSHVEESR</sequence>
<dbReference type="Gene3D" id="3.40.50.300">
    <property type="entry name" value="P-loop containing nucleotide triphosphate hydrolases"/>
    <property type="match status" value="1"/>
</dbReference>
<dbReference type="GO" id="GO:0006261">
    <property type="term" value="P:DNA-templated DNA replication"/>
    <property type="evidence" value="ECO:0007669"/>
    <property type="project" value="TreeGrafter"/>
</dbReference>
<keyword evidence="2" id="KW-0239">DNA-directed DNA polymerase</keyword>
<dbReference type="SUPFAM" id="SSF52540">
    <property type="entry name" value="P-loop containing nucleoside triphosphate hydrolases"/>
    <property type="match status" value="1"/>
</dbReference>
<keyword evidence="5" id="KW-1185">Reference proteome</keyword>
<dbReference type="GO" id="GO:0009360">
    <property type="term" value="C:DNA polymerase III complex"/>
    <property type="evidence" value="ECO:0007669"/>
    <property type="project" value="TreeGrafter"/>
</dbReference>
<evidence type="ECO:0000313" key="4">
    <source>
        <dbReference type="EMBL" id="TFH68948.1"/>
    </source>
</evidence>
<proteinExistence type="predicted"/>
<dbReference type="NCBIfam" id="TIGR00678">
    <property type="entry name" value="holB"/>
    <property type="match status" value="1"/>
</dbReference>
<dbReference type="AlphaFoldDB" id="A0A4Y8UKF2"/>
<protein>
    <recommendedName>
        <fullName evidence="1">DNA-directed DNA polymerase</fullName>
        <ecNumber evidence="1">2.7.7.7</ecNumber>
    </recommendedName>
</protein>
<keyword evidence="4" id="KW-0808">Transferase</keyword>
<dbReference type="InterPro" id="IPR050238">
    <property type="entry name" value="DNA_Rep/Repair_Clamp_Loader"/>
</dbReference>
<evidence type="ECO:0000256" key="3">
    <source>
        <dbReference type="ARBA" id="ARBA00049244"/>
    </source>
</evidence>
<dbReference type="EMBL" id="SPIA01000001">
    <property type="protein sequence ID" value="TFH68948.1"/>
    <property type="molecule type" value="Genomic_DNA"/>
</dbReference>
<evidence type="ECO:0000256" key="1">
    <source>
        <dbReference type="ARBA" id="ARBA00012417"/>
    </source>
</evidence>
<accession>A0A4Y8UKF2</accession>
<evidence type="ECO:0000313" key="5">
    <source>
        <dbReference type="Proteomes" id="UP000298133"/>
    </source>
</evidence>
<reference evidence="4 5" key="1">
    <citation type="submission" date="2019-03" db="EMBL/GenBank/DDBJ databases">
        <title>Draft genome of Gammaproteobacteria bacterium LSUCC0057, a member of the SAR92 clade.</title>
        <authorList>
            <person name="Lanclos V.C."/>
            <person name="Doiron C."/>
            <person name="Henson M.W."/>
            <person name="Thrash J.C."/>
        </authorList>
    </citation>
    <scope>NUCLEOTIDE SEQUENCE [LARGE SCALE GENOMIC DNA]</scope>
    <source>
        <strain evidence="4 5">LSUCC0057</strain>
    </source>
</reference>
<dbReference type="InterPro" id="IPR004622">
    <property type="entry name" value="DNA_pol_HolB"/>
</dbReference>
<dbReference type="EC" id="2.7.7.7" evidence="1"/>
<organism evidence="4 5">
    <name type="scientific">Gammaproteobacteria bacterium LSUCC0057</name>
    <dbReference type="NCBI Taxonomy" id="2559237"/>
    <lineage>
        <taxon>Bacteria</taxon>
        <taxon>Pseudomonadati</taxon>
        <taxon>Pseudomonadota</taxon>
        <taxon>Gammaproteobacteria</taxon>
        <taxon>Cellvibrionales</taxon>
        <taxon>Porticoccaceae</taxon>
        <taxon>SAR92 clade</taxon>
    </lineage>
</organism>
<comment type="caution">
    <text evidence="4">The sequence shown here is derived from an EMBL/GenBank/DDBJ whole genome shotgun (WGS) entry which is preliminary data.</text>
</comment>
<dbReference type="GO" id="GO:0003887">
    <property type="term" value="F:DNA-directed DNA polymerase activity"/>
    <property type="evidence" value="ECO:0007669"/>
    <property type="project" value="UniProtKB-KW"/>
</dbReference>
<dbReference type="InterPro" id="IPR027417">
    <property type="entry name" value="P-loop_NTPase"/>
</dbReference>
<dbReference type="PANTHER" id="PTHR11669">
    <property type="entry name" value="REPLICATION FACTOR C / DNA POLYMERASE III GAMMA-TAU SUBUNIT"/>
    <property type="match status" value="1"/>
</dbReference>
<keyword evidence="4" id="KW-0548">Nucleotidyltransferase</keyword>
<name>A0A4Y8UKF2_9GAMM</name>